<keyword evidence="3" id="KW-1185">Reference proteome</keyword>
<dbReference type="OrthoDB" id="690068at2759"/>
<feature type="compositionally biased region" description="Low complexity" evidence="1">
    <location>
        <begin position="210"/>
        <end position="230"/>
    </location>
</feature>
<feature type="region of interest" description="Disordered" evidence="1">
    <location>
        <begin position="197"/>
        <end position="373"/>
    </location>
</feature>
<dbReference type="EMBL" id="JANBPK010000015">
    <property type="protein sequence ID" value="KAJ2936859.1"/>
    <property type="molecule type" value="Genomic_DNA"/>
</dbReference>
<proteinExistence type="predicted"/>
<dbReference type="Proteomes" id="UP001140091">
    <property type="component" value="Unassembled WGS sequence"/>
</dbReference>
<feature type="region of interest" description="Disordered" evidence="1">
    <location>
        <begin position="106"/>
        <end position="183"/>
    </location>
</feature>
<protein>
    <recommendedName>
        <fullName evidence="4">BHLH domain-containing protein</fullName>
    </recommendedName>
</protein>
<dbReference type="AlphaFoldDB" id="A0A9W8JMM4"/>
<evidence type="ECO:0000313" key="3">
    <source>
        <dbReference type="Proteomes" id="UP001140091"/>
    </source>
</evidence>
<feature type="compositionally biased region" description="Low complexity" evidence="1">
    <location>
        <begin position="117"/>
        <end position="140"/>
    </location>
</feature>
<dbReference type="InterPro" id="IPR036638">
    <property type="entry name" value="HLH_DNA-bd_sf"/>
</dbReference>
<comment type="caution">
    <text evidence="2">The sequence shown here is derived from an EMBL/GenBank/DDBJ whole genome shotgun (WGS) entry which is preliminary data.</text>
</comment>
<dbReference type="GO" id="GO:0046983">
    <property type="term" value="F:protein dimerization activity"/>
    <property type="evidence" value="ECO:0007669"/>
    <property type="project" value="InterPro"/>
</dbReference>
<accession>A0A9W8JMM4</accession>
<feature type="compositionally biased region" description="Basic and acidic residues" evidence="1">
    <location>
        <begin position="106"/>
        <end position="115"/>
    </location>
</feature>
<organism evidence="2 3">
    <name type="scientific">Candolleomyces eurysporus</name>
    <dbReference type="NCBI Taxonomy" id="2828524"/>
    <lineage>
        <taxon>Eukaryota</taxon>
        <taxon>Fungi</taxon>
        <taxon>Dikarya</taxon>
        <taxon>Basidiomycota</taxon>
        <taxon>Agaricomycotina</taxon>
        <taxon>Agaricomycetes</taxon>
        <taxon>Agaricomycetidae</taxon>
        <taxon>Agaricales</taxon>
        <taxon>Agaricineae</taxon>
        <taxon>Psathyrellaceae</taxon>
        <taxon>Candolleomyces</taxon>
    </lineage>
</organism>
<gene>
    <name evidence="2" type="ORF">H1R20_g286</name>
</gene>
<evidence type="ECO:0008006" key="4">
    <source>
        <dbReference type="Google" id="ProtNLM"/>
    </source>
</evidence>
<name>A0A9W8JMM4_9AGAR</name>
<feature type="region of interest" description="Disordered" evidence="1">
    <location>
        <begin position="1"/>
        <end position="76"/>
    </location>
</feature>
<feature type="compositionally biased region" description="Acidic residues" evidence="1">
    <location>
        <begin position="162"/>
        <end position="172"/>
    </location>
</feature>
<evidence type="ECO:0000256" key="1">
    <source>
        <dbReference type="SAM" id="MobiDB-lite"/>
    </source>
</evidence>
<dbReference type="Gene3D" id="4.10.280.10">
    <property type="entry name" value="Helix-loop-helix DNA-binding domain"/>
    <property type="match status" value="1"/>
</dbReference>
<feature type="compositionally biased region" description="Polar residues" evidence="1">
    <location>
        <begin position="36"/>
        <end position="48"/>
    </location>
</feature>
<sequence length="387" mass="39983">MLDGSGPPNAKDPGTSTTPPITEDALVPHGPIPLPSDNNDADSPSTGNAALKKEVKDDGESLLDGAAGGPGGVVKANKGMILRKSVEYIRYLQQLVTAQGARNRELEGELRKYRGESPLSSTTESSSANGSTSAANPNNPMMSSELGEDSAMGGSGGLTLVDDLDDLDDPLDGGDPGPFGMGAFSMNVGVDGMRMMGIEGDAAPASTSGDPDAAPKDSSSSATPTANAGKSTKKKSSNGGGPGLERRKSQQHQRHSSSSGRLPSMPEEQELEDEETTTDDGSPTAQQASAHPEPTGLPSHFGQQQQQDQQQHHGMDVDVESTTSKMNGNGSGDMEGGERGRTGARGVRANGGPGAETTFGGIHHQMQQQQQQMGYQMGQAQVQMGGW</sequence>
<reference evidence="2" key="1">
    <citation type="submission" date="2022-06" db="EMBL/GenBank/DDBJ databases">
        <title>Genome Sequence of Candolleomyces eurysporus.</title>
        <authorList>
            <person name="Buettner E."/>
        </authorList>
    </citation>
    <scope>NUCLEOTIDE SEQUENCE</scope>
    <source>
        <strain evidence="2">VTCC 930004</strain>
    </source>
</reference>
<evidence type="ECO:0000313" key="2">
    <source>
        <dbReference type="EMBL" id="KAJ2936859.1"/>
    </source>
</evidence>
<feature type="non-terminal residue" evidence="2">
    <location>
        <position position="387"/>
    </location>
</feature>
<feature type="compositionally biased region" description="Acidic residues" evidence="1">
    <location>
        <begin position="267"/>
        <end position="278"/>
    </location>
</feature>